<dbReference type="GO" id="GO:0034517">
    <property type="term" value="P:ribophagy"/>
    <property type="evidence" value="ECO:0007669"/>
    <property type="project" value="TreeGrafter"/>
</dbReference>
<feature type="compositionally biased region" description="Low complexity" evidence="18">
    <location>
        <begin position="779"/>
        <end position="792"/>
    </location>
</feature>
<organism evidence="20 21">
    <name type="scientific">Petromyzon marinus</name>
    <name type="common">Sea lamprey</name>
    <dbReference type="NCBI Taxonomy" id="7757"/>
    <lineage>
        <taxon>Eukaryota</taxon>
        <taxon>Metazoa</taxon>
        <taxon>Chordata</taxon>
        <taxon>Craniata</taxon>
        <taxon>Vertebrata</taxon>
        <taxon>Cyclostomata</taxon>
        <taxon>Hyperoartia</taxon>
        <taxon>Petromyzontiformes</taxon>
        <taxon>Petromyzontidae</taxon>
        <taxon>Petromyzon</taxon>
    </lineage>
</organism>
<dbReference type="Gene3D" id="3.10.20.90">
    <property type="entry name" value="Phosphatidylinositol 3-kinase Catalytic Subunit, Chain A, domain 1"/>
    <property type="match status" value="1"/>
</dbReference>
<evidence type="ECO:0000256" key="6">
    <source>
        <dbReference type="ARBA" id="ARBA00022553"/>
    </source>
</evidence>
<dbReference type="GO" id="GO:0000422">
    <property type="term" value="P:autophagy of mitochondrion"/>
    <property type="evidence" value="ECO:0007669"/>
    <property type="project" value="TreeGrafter"/>
</dbReference>
<feature type="coiled-coil region" evidence="17">
    <location>
        <begin position="1405"/>
        <end position="1487"/>
    </location>
</feature>
<evidence type="ECO:0000256" key="17">
    <source>
        <dbReference type="SAM" id="Coils"/>
    </source>
</evidence>
<keyword evidence="5" id="KW-0963">Cytoplasm</keyword>
<dbReference type="GO" id="GO:0034727">
    <property type="term" value="P:piecemeal microautophagy of the nucleus"/>
    <property type="evidence" value="ECO:0007669"/>
    <property type="project" value="TreeGrafter"/>
</dbReference>
<keyword evidence="7" id="KW-0072">Autophagy</keyword>
<reference evidence="21" key="1">
    <citation type="submission" date="2025-08" db="UniProtKB">
        <authorList>
            <consortium name="RefSeq"/>
        </authorList>
    </citation>
    <scope>IDENTIFICATION</scope>
    <source>
        <tissue evidence="21">Sperm</tissue>
    </source>
</reference>
<feature type="region of interest" description="Disordered" evidence="18">
    <location>
        <begin position="266"/>
        <end position="335"/>
    </location>
</feature>
<evidence type="ECO:0000256" key="5">
    <source>
        <dbReference type="ARBA" id="ARBA00022490"/>
    </source>
</evidence>
<evidence type="ECO:0000256" key="14">
    <source>
        <dbReference type="ARBA" id="ARBA00053494"/>
    </source>
</evidence>
<evidence type="ECO:0000256" key="12">
    <source>
        <dbReference type="ARBA" id="ARBA00023242"/>
    </source>
</evidence>
<comment type="function">
    <text evidence="14">Involved in autophagy. Regulates early events but also late events of autophagosome formation through direct interaction with Atg16L1. Required for the formation of the autophagosome-like double-membrane structure that surrounds the Salmonella-containing vacuole (SCV) during S.typhimurium infection and subsequent xenophagy. Involved in repair of DNA damage caused by ionizing radiation, which subsequently improves cell survival by decreasing apoptosis. Inhibits PTK2/FAK1 and PTK2B/PYK2 kinase activity, affecting their downstream signaling pathways. Plays a role as a modulator of TGF-beta-signaling by restricting substrate specificity of RNF111. Functions as a DNA-binding transcription factor. Is a potent regulator of the RB1 pathway through induction of RB1 expression. Plays a crucial role in muscular differentiation. Plays an indispensable role in fetal hematopoiesis and in the regulation of neuronal homeostasis.</text>
</comment>
<dbReference type="GO" id="GO:0031090">
    <property type="term" value="C:organelle membrane"/>
    <property type="evidence" value="ECO:0007669"/>
    <property type="project" value="UniProtKB-ARBA"/>
</dbReference>
<dbReference type="GO" id="GO:0061709">
    <property type="term" value="P:reticulophagy"/>
    <property type="evidence" value="ECO:0007669"/>
    <property type="project" value="TreeGrafter"/>
</dbReference>
<dbReference type="GO" id="GO:0019901">
    <property type="term" value="F:protein kinase binding"/>
    <property type="evidence" value="ECO:0007669"/>
    <property type="project" value="UniProtKB-ARBA"/>
</dbReference>
<keyword evidence="10" id="KW-0804">Transcription</keyword>
<evidence type="ECO:0000256" key="16">
    <source>
        <dbReference type="ARBA" id="ARBA00080154"/>
    </source>
</evidence>
<dbReference type="CDD" id="cd17060">
    <property type="entry name" value="Ubl_RB1CC1"/>
    <property type="match status" value="1"/>
</dbReference>
<dbReference type="InterPro" id="IPR040040">
    <property type="entry name" value="ATG11"/>
</dbReference>
<dbReference type="FunFam" id="3.10.20.90:FF:000049">
    <property type="entry name" value="RB1-inducible coiled-coil protein 1 isoform X1"/>
    <property type="match status" value="1"/>
</dbReference>
<feature type="region of interest" description="Disordered" evidence="18">
    <location>
        <begin position="728"/>
        <end position="813"/>
    </location>
</feature>
<evidence type="ECO:0000256" key="1">
    <source>
        <dbReference type="ARBA" id="ARBA00004123"/>
    </source>
</evidence>
<evidence type="ECO:0000256" key="13">
    <source>
        <dbReference type="ARBA" id="ARBA00023306"/>
    </source>
</evidence>
<dbReference type="GO" id="GO:0061723">
    <property type="term" value="P:glycophagy"/>
    <property type="evidence" value="ECO:0007669"/>
    <property type="project" value="TreeGrafter"/>
</dbReference>
<feature type="compositionally biased region" description="Basic and acidic residues" evidence="18">
    <location>
        <begin position="1167"/>
        <end position="1191"/>
    </location>
</feature>
<dbReference type="InterPro" id="IPR019460">
    <property type="entry name" value="Atg11_C"/>
</dbReference>
<dbReference type="GO" id="GO:0034045">
    <property type="term" value="C:phagophore assembly site membrane"/>
    <property type="evidence" value="ECO:0007669"/>
    <property type="project" value="TreeGrafter"/>
</dbReference>
<dbReference type="PANTHER" id="PTHR13222">
    <property type="entry name" value="RB1-INDUCIBLE COILED-COIL"/>
    <property type="match status" value="1"/>
</dbReference>
<dbReference type="Pfam" id="PF10377">
    <property type="entry name" value="ATG11"/>
    <property type="match status" value="1"/>
</dbReference>
<dbReference type="GO" id="GO:1990316">
    <property type="term" value="C:Atg1/ULK1 kinase complex"/>
    <property type="evidence" value="ECO:0007669"/>
    <property type="project" value="TreeGrafter"/>
</dbReference>
<evidence type="ECO:0000256" key="9">
    <source>
        <dbReference type="ARBA" id="ARBA00023054"/>
    </source>
</evidence>
<keyword evidence="9 17" id="KW-0175">Coiled coil</keyword>
<feature type="region of interest" description="Disordered" evidence="18">
    <location>
        <begin position="216"/>
        <end position="249"/>
    </location>
</feature>
<dbReference type="GO" id="GO:0000045">
    <property type="term" value="P:autophagosome assembly"/>
    <property type="evidence" value="ECO:0007669"/>
    <property type="project" value="InterPro"/>
</dbReference>
<evidence type="ECO:0000256" key="2">
    <source>
        <dbReference type="ARBA" id="ARBA00004329"/>
    </source>
</evidence>
<dbReference type="GO" id="GO:0005634">
    <property type="term" value="C:nucleus"/>
    <property type="evidence" value="ECO:0007669"/>
    <property type="project" value="UniProtKB-SubCell"/>
</dbReference>
<dbReference type="Proteomes" id="UP001318040">
    <property type="component" value="Chromosome 15"/>
</dbReference>
<dbReference type="GO" id="GO:0005764">
    <property type="term" value="C:lysosome"/>
    <property type="evidence" value="ECO:0007669"/>
    <property type="project" value="UniProtKB-SubCell"/>
</dbReference>
<protein>
    <recommendedName>
        <fullName evidence="15">RB1-inducible coiled-coil protein 1</fullName>
    </recommendedName>
    <alternativeName>
        <fullName evidence="16">FAK family kinase-interacting protein of 200 kDa</fullName>
    </alternativeName>
</protein>
<dbReference type="PANTHER" id="PTHR13222:SF1">
    <property type="entry name" value="RB1-INDUCIBLE COILED-COIL PROTEIN 1"/>
    <property type="match status" value="1"/>
</dbReference>
<evidence type="ECO:0000313" key="21">
    <source>
        <dbReference type="RefSeq" id="XP_032810451.1"/>
    </source>
</evidence>
<comment type="subcellular location">
    <subcellularLocation>
        <location evidence="4">Cytoplasm</location>
        <location evidence="4">Cytosol</location>
    </subcellularLocation>
    <subcellularLocation>
        <location evidence="3">Lysosome</location>
    </subcellularLocation>
    <subcellularLocation>
        <location evidence="1">Nucleus</location>
    </subcellularLocation>
    <subcellularLocation>
        <location evidence="2">Preautophagosomal structure</location>
    </subcellularLocation>
</comment>
<feature type="region of interest" description="Disordered" evidence="18">
    <location>
        <begin position="1166"/>
        <end position="1191"/>
    </location>
</feature>
<feature type="compositionally biased region" description="Low complexity" evidence="18">
    <location>
        <begin position="223"/>
        <end position="243"/>
    </location>
</feature>
<feature type="region of interest" description="Disordered" evidence="18">
    <location>
        <begin position="1266"/>
        <end position="1401"/>
    </location>
</feature>
<dbReference type="GO" id="GO:0008285">
    <property type="term" value="P:negative regulation of cell population proliferation"/>
    <property type="evidence" value="ECO:0007669"/>
    <property type="project" value="UniProtKB-ARBA"/>
</dbReference>
<evidence type="ECO:0000256" key="15">
    <source>
        <dbReference type="ARBA" id="ARBA00069790"/>
    </source>
</evidence>
<feature type="compositionally biased region" description="Low complexity" evidence="18">
    <location>
        <begin position="1277"/>
        <end position="1292"/>
    </location>
</feature>
<dbReference type="GO" id="GO:0005829">
    <property type="term" value="C:cytosol"/>
    <property type="evidence" value="ECO:0007669"/>
    <property type="project" value="UniProtKB-SubCell"/>
</dbReference>
<evidence type="ECO:0000256" key="18">
    <source>
        <dbReference type="SAM" id="MobiDB-lite"/>
    </source>
</evidence>
<feature type="compositionally biased region" description="Acidic residues" evidence="18">
    <location>
        <begin position="1331"/>
        <end position="1346"/>
    </location>
</feature>
<evidence type="ECO:0000256" key="11">
    <source>
        <dbReference type="ARBA" id="ARBA00023228"/>
    </source>
</evidence>
<evidence type="ECO:0000313" key="20">
    <source>
        <dbReference type="Proteomes" id="UP001318040"/>
    </source>
</evidence>
<keyword evidence="13" id="KW-0131">Cell cycle</keyword>
<evidence type="ECO:0000256" key="10">
    <source>
        <dbReference type="ARBA" id="ARBA00023163"/>
    </source>
</evidence>
<evidence type="ECO:0000256" key="7">
    <source>
        <dbReference type="ARBA" id="ARBA00023006"/>
    </source>
</evidence>
<keyword evidence="11" id="KW-0458">Lysosome</keyword>
<evidence type="ECO:0000259" key="19">
    <source>
        <dbReference type="Pfam" id="PF10377"/>
    </source>
</evidence>
<feature type="region of interest" description="Disordered" evidence="18">
    <location>
        <begin position="1537"/>
        <end position="1568"/>
    </location>
</feature>
<sequence>MKLYVFLVNTGTTLTFDTELAVQSVAELKSAIAAKHRIGVQHQVLVVNGGECMALERRVCSYCAGTDTNPIFLFSKEMIVRDKAPAVPRCVFPAETEMALRVEESLMMPPVLNTVASRSQLAAEMQEFAERLSEYCRTLVHDEHLQHQGWAAIMANLDDCMSGYAALLHGFSSAYATFSTARDSITEQLNALGSAVSVMAQIPLLQSLTVSMSRDGSQRGATAADDSSQLASFSSLGSDSAPAAPALMPGKATPIQRRQKQLGGEEIGWDNGAHGEAGGYPAGARLSGATEGETFPCARDGASTDSAIESPAGADGRVGPDAASEESAAGPTTSIQEPFNVTLLDWVNVQDRPNDVETLVKKCLDSVHRLEPAVVEPFLQECREVLAKADNPPMRAIKGLEERLYALDQVLATCRTLVSEQGELAQGFLANQKRAENLNDPSVLPDLCVSHANQLLIMLGNHKKLLDTRQTCVLAKQQLTDNLHVRFRWCYLMMHHLDQHSERLAALWHVLRGLEGRMRVVAQLSAAPRLYCLAISEVVRRRTFVAHYSQWASALVAEGRQVYEAERAKRESFGRVFGSSFLRDRLFRGLQSWPPSSFCTSDPRAFDSELPSISLDDLRLLQSRCPDEVQPYLRLPGMELAVSSSHPIAPWGGEEGLLRPSPAHSLTQVSPGSVEGLVPPGLAIDDRDPAPAVHKGAPALNSWAPVVEEAAMRGCAGLPGALVTEEVGGGPRGATVPRCPPTAAGGRGRLPRGLRLRVGTVRRGPPRVGPRRDGPPRAPRAAGIPGQPPGRASLPTQRAGATRGGGGGTTGARPRLAAHEWERRFRVGHGGVVEMRELREVRGGEVRGVEKVGELTEVGEAFGRVRELGGAREVEAVREVGQLRDVVGEGSAAISPGALLSDPQSPEMMESLYASVINAIDSKRLHDSASEAAALRRTIEAHRQGLLAARAGLAALAGDLARLRAAAARGREDAAAALAALSRDVARLRECAEAEEEEARRARVDCEEARHRELEERRRADEEAQERLQELSERADSLERRLRSSAAELEGLRLERDTLAEGEAAWRSREQGLMDKAERLRADVGELQHQRCCLQLELASQSGEAEEQRRALEALRDEYDERCRELARRADNDRTQLYEQLRREEEQREALVEEMQRLTEVLAGAQRDAEATHGRLEREAETRRELEEEAQRRQEKLEAALVQAQEERVEMEQALCEKLREASARSLRETETLQRQMAERAQIMEAELERTQRALADTTLQLEAMEQQQQRSLMDAPEQSPGTGSPEESPPSLDAAPGAAGTERECETAEECGTLEGQRGSEQGDTKCEVEGGEEGSEDAGQEEDGGPVPPPAQSLPDNPEMLPKMATTELPIPRAGDVELVSSSGDPAGTPPVSGTPATLDPMRESLEQEMREALGLMRAQLEAQHQTSFNSVMAQEKRRHHQALAELQGRLATLEAQQRDDRDLIQRLSSDRAALLEEKKLLEETLAKLHGPANQPGTSSETTVVPACPPAPEAATGTAPPILVTRALEPCEQGERVQSFGSEEEKVEVPPGVHGEKEEDGAAPEKMMSQSLSAASPRHSDKISIREFQVGDVVLVVLDERYDNYVLFTVGPTLCFLHADCLDLLGLAAAPGEVRKPWVLGKLVEKEYCQAKKAHNRFRVPLGTKFYRVKAVPWGTTV</sequence>
<evidence type="ECO:0000256" key="3">
    <source>
        <dbReference type="ARBA" id="ARBA00004371"/>
    </source>
</evidence>
<keyword evidence="8" id="KW-0805">Transcription regulation</keyword>
<dbReference type="KEGG" id="pmrn:116942532"/>
<proteinExistence type="predicted"/>
<evidence type="ECO:0000256" key="8">
    <source>
        <dbReference type="ARBA" id="ARBA00023015"/>
    </source>
</evidence>
<name>A0AAJ7T527_PETMA</name>
<keyword evidence="12" id="KW-0539">Nucleus</keyword>
<accession>A0AAJ7T527</accession>
<keyword evidence="20" id="KW-1185">Reference proteome</keyword>
<keyword evidence="6" id="KW-0597">Phosphoprotein</keyword>
<dbReference type="GO" id="GO:0060090">
    <property type="term" value="F:molecular adaptor activity"/>
    <property type="evidence" value="ECO:0007669"/>
    <property type="project" value="TreeGrafter"/>
</dbReference>
<gene>
    <name evidence="21" type="primary">LOC116942532</name>
</gene>
<evidence type="ECO:0000256" key="4">
    <source>
        <dbReference type="ARBA" id="ARBA00004514"/>
    </source>
</evidence>
<feature type="domain" description="Autophagy-related protein 11 C-terminal" evidence="19">
    <location>
        <begin position="1568"/>
        <end position="1674"/>
    </location>
</feature>
<dbReference type="RefSeq" id="XP_032810451.1">
    <property type="nucleotide sequence ID" value="XM_032954560.1"/>
</dbReference>